<gene>
    <name evidence="2" type="ORF">OH76DRAFT_360729</name>
</gene>
<evidence type="ECO:0000256" key="1">
    <source>
        <dbReference type="SAM" id="MobiDB-lite"/>
    </source>
</evidence>
<name>A0A371CJ59_9APHY</name>
<evidence type="ECO:0000313" key="3">
    <source>
        <dbReference type="Proteomes" id="UP000256964"/>
    </source>
</evidence>
<keyword evidence="3" id="KW-1185">Reference proteome</keyword>
<accession>A0A371CJ59</accession>
<dbReference type="AlphaFoldDB" id="A0A371CJ59"/>
<dbReference type="Proteomes" id="UP000256964">
    <property type="component" value="Unassembled WGS sequence"/>
</dbReference>
<dbReference type="EMBL" id="KZ857564">
    <property type="protein sequence ID" value="RDX40332.1"/>
    <property type="molecule type" value="Genomic_DNA"/>
</dbReference>
<proteinExistence type="predicted"/>
<feature type="region of interest" description="Disordered" evidence="1">
    <location>
        <begin position="1"/>
        <end position="89"/>
    </location>
</feature>
<organism evidence="2 3">
    <name type="scientific">Lentinus brumalis</name>
    <dbReference type="NCBI Taxonomy" id="2498619"/>
    <lineage>
        <taxon>Eukaryota</taxon>
        <taxon>Fungi</taxon>
        <taxon>Dikarya</taxon>
        <taxon>Basidiomycota</taxon>
        <taxon>Agaricomycotina</taxon>
        <taxon>Agaricomycetes</taxon>
        <taxon>Polyporales</taxon>
        <taxon>Polyporaceae</taxon>
        <taxon>Lentinus</taxon>
    </lineage>
</organism>
<feature type="compositionally biased region" description="Polar residues" evidence="1">
    <location>
        <begin position="73"/>
        <end position="82"/>
    </location>
</feature>
<reference evidence="2 3" key="1">
    <citation type="journal article" date="2018" name="Biotechnol. Biofuels">
        <title>Integrative visual omics of the white-rot fungus Polyporus brumalis exposes the biotechnological potential of its oxidative enzymes for delignifying raw plant biomass.</title>
        <authorList>
            <person name="Miyauchi S."/>
            <person name="Rancon A."/>
            <person name="Drula E."/>
            <person name="Hage H."/>
            <person name="Chaduli D."/>
            <person name="Favel A."/>
            <person name="Grisel S."/>
            <person name="Henrissat B."/>
            <person name="Herpoel-Gimbert I."/>
            <person name="Ruiz-Duenas F.J."/>
            <person name="Chevret D."/>
            <person name="Hainaut M."/>
            <person name="Lin J."/>
            <person name="Wang M."/>
            <person name="Pangilinan J."/>
            <person name="Lipzen A."/>
            <person name="Lesage-Meessen L."/>
            <person name="Navarro D."/>
            <person name="Riley R."/>
            <person name="Grigoriev I.V."/>
            <person name="Zhou S."/>
            <person name="Raouche S."/>
            <person name="Rosso M.N."/>
        </authorList>
    </citation>
    <scope>NUCLEOTIDE SEQUENCE [LARGE SCALE GENOMIC DNA]</scope>
    <source>
        <strain evidence="2 3">BRFM 1820</strain>
    </source>
</reference>
<evidence type="ECO:0000313" key="2">
    <source>
        <dbReference type="EMBL" id="RDX40332.1"/>
    </source>
</evidence>
<sequence length="127" mass="13254">MSSISTGLGSSAAKPRSFVLAQDDSCTPLGSARPSRRSEAQAGRRNPPGGLRPASAQPRCRGRTTLGKYDVYSKQSTTSTDGRSMRPEMRLMPVPASILLDADETSPARCCGDGVKADAWSSPGAAP</sequence>
<protein>
    <submittedName>
        <fullName evidence="2">Uncharacterized protein</fullName>
    </submittedName>
</protein>